<name>A0ABS7TI25_9BACT</name>
<protein>
    <recommendedName>
        <fullName evidence="4">VWFA domain-containing protein</fullName>
    </recommendedName>
</protein>
<reference evidence="2" key="1">
    <citation type="submission" date="2021-08" db="EMBL/GenBank/DDBJ databases">
        <authorList>
            <person name="Stevens D.C."/>
        </authorList>
    </citation>
    <scope>NUCLEOTIDE SEQUENCE</scope>
    <source>
        <strain evidence="2">DSM 53165</strain>
    </source>
</reference>
<feature type="compositionally biased region" description="Polar residues" evidence="1">
    <location>
        <begin position="35"/>
        <end position="44"/>
    </location>
</feature>
<sequence length="374" mass="38026">MHRLLASTLLVGTAVAACGGKHDGDSAGEGATGGVSPNLTSDDSTGGIELPGSGALGKLDLPEELPGDRPGVGGCKKADFLFVIDNSGSMAGEQANLIASFPGFIATITQTIAAQDYHIMAVPTDDGASAGLSTKCGATSCVCKPAPVCCPKTCELFGKDCNGDPCDALPLSECDQIYGRGNIYNADGEQCALADDRRYMTASQPNLAETFECVANIGTFGSGAEKPALATLEAVSAALNGPGGCSEGFLRKDAILVVIIITDEEDDNTVDGEGSPGEPEEWHAQLVAAKGGDADAVVVLGLVGDGNFADGVCPPDSAPNNDGVGAEPALRLQRFVDMFENGVIGSVCATDYTPFFSEAVGVIDFACDEFVPVG</sequence>
<dbReference type="PROSITE" id="PS51257">
    <property type="entry name" value="PROKAR_LIPOPROTEIN"/>
    <property type="match status" value="1"/>
</dbReference>
<organism evidence="2 3">
    <name type="scientific">Nannocystis pusilla</name>
    <dbReference type="NCBI Taxonomy" id="889268"/>
    <lineage>
        <taxon>Bacteria</taxon>
        <taxon>Pseudomonadati</taxon>
        <taxon>Myxococcota</taxon>
        <taxon>Polyangia</taxon>
        <taxon>Nannocystales</taxon>
        <taxon>Nannocystaceae</taxon>
        <taxon>Nannocystis</taxon>
    </lineage>
</organism>
<dbReference type="Proteomes" id="UP001139031">
    <property type="component" value="Unassembled WGS sequence"/>
</dbReference>
<keyword evidence="3" id="KW-1185">Reference proteome</keyword>
<accession>A0ABS7TI25</accession>
<evidence type="ECO:0008006" key="4">
    <source>
        <dbReference type="Google" id="ProtNLM"/>
    </source>
</evidence>
<proteinExistence type="predicted"/>
<feature type="region of interest" description="Disordered" evidence="1">
    <location>
        <begin position="25"/>
        <end position="63"/>
    </location>
</feature>
<evidence type="ECO:0000313" key="3">
    <source>
        <dbReference type="Proteomes" id="UP001139031"/>
    </source>
</evidence>
<gene>
    <name evidence="2" type="ORF">K7C98_01270</name>
</gene>
<dbReference type="EMBL" id="JAIRAU010000001">
    <property type="protein sequence ID" value="MBZ5707871.1"/>
    <property type="molecule type" value="Genomic_DNA"/>
</dbReference>
<evidence type="ECO:0000256" key="1">
    <source>
        <dbReference type="SAM" id="MobiDB-lite"/>
    </source>
</evidence>
<evidence type="ECO:0000313" key="2">
    <source>
        <dbReference type="EMBL" id="MBZ5707871.1"/>
    </source>
</evidence>
<comment type="caution">
    <text evidence="2">The sequence shown here is derived from an EMBL/GenBank/DDBJ whole genome shotgun (WGS) entry which is preliminary data.</text>
</comment>